<accession>F9Y8R0</accession>
<sequence>MLPSNQYSFQLFSSRAGDLDAQFALLGTLGYTDVQPFFFAPPENHDAIDAQIALMQHYGMTAESGHFKLSMFDDGPDLVAGIAKKYGMWLVVVPWIEPEDRPTTREGWQAIGARLEQISDEMAARGLTFAYHNHEFEMEPLPDGSFPITHLLGEKVAFEPDLAWIAVAGQDPAEWLDKYAGRIPAVHVKDIAPAGECLDEKGFADLGHGVMDWDRLWPLSCAAGSRLMVVEHDLPNDWRRFATRAMASLQRLAQTEIAK</sequence>
<evidence type="ECO:0000313" key="3">
    <source>
        <dbReference type="Proteomes" id="UP000000692"/>
    </source>
</evidence>
<organism evidence="2 3">
    <name type="scientific">Ketogulonicigenium vulgare (strain WSH-001)</name>
    <dbReference type="NCBI Taxonomy" id="759362"/>
    <lineage>
        <taxon>Bacteria</taxon>
        <taxon>Pseudomonadati</taxon>
        <taxon>Pseudomonadota</taxon>
        <taxon>Alphaproteobacteria</taxon>
        <taxon>Rhodobacterales</taxon>
        <taxon>Roseobacteraceae</taxon>
        <taxon>Ketogulonicigenium</taxon>
    </lineage>
</organism>
<dbReference type="PATRIC" id="fig|759362.5.peg.1438"/>
<keyword evidence="2" id="KW-0255">Endonuclease</keyword>
<dbReference type="AlphaFoldDB" id="F9Y8R0"/>
<dbReference type="EMBL" id="CP002018">
    <property type="protein sequence ID" value="AEM41229.1"/>
    <property type="molecule type" value="Genomic_DNA"/>
</dbReference>
<dbReference type="RefSeq" id="WP_013384702.1">
    <property type="nucleotide sequence ID" value="NC_017384.1"/>
</dbReference>
<keyword evidence="2" id="KW-0540">Nuclease</keyword>
<dbReference type="Gene3D" id="3.20.20.150">
    <property type="entry name" value="Divalent-metal-dependent TIM barrel enzymes"/>
    <property type="match status" value="1"/>
</dbReference>
<dbReference type="Proteomes" id="UP000000692">
    <property type="component" value="Chromosome"/>
</dbReference>
<gene>
    <name evidence="2" type="ordered locus">KVU_1390</name>
</gene>
<dbReference type="KEGG" id="kvl:KVU_1390"/>
<dbReference type="InterPro" id="IPR013022">
    <property type="entry name" value="Xyl_isomerase-like_TIM-brl"/>
</dbReference>
<proteinExistence type="predicted"/>
<protein>
    <submittedName>
        <fullName evidence="2">AP endonuclease, family 2</fullName>
    </submittedName>
</protein>
<dbReference type="PANTHER" id="PTHR12110">
    <property type="entry name" value="HYDROXYPYRUVATE ISOMERASE"/>
    <property type="match status" value="1"/>
</dbReference>
<dbReference type="GO" id="GO:0004519">
    <property type="term" value="F:endonuclease activity"/>
    <property type="evidence" value="ECO:0007669"/>
    <property type="project" value="UniProtKB-KW"/>
</dbReference>
<dbReference type="eggNOG" id="COG1082">
    <property type="taxonomic scope" value="Bacteria"/>
</dbReference>
<dbReference type="Pfam" id="PF01261">
    <property type="entry name" value="AP_endonuc_2"/>
    <property type="match status" value="1"/>
</dbReference>
<dbReference type="InterPro" id="IPR036237">
    <property type="entry name" value="Xyl_isomerase-like_sf"/>
</dbReference>
<evidence type="ECO:0000259" key="1">
    <source>
        <dbReference type="Pfam" id="PF01261"/>
    </source>
</evidence>
<feature type="domain" description="Xylose isomerase-like TIM barrel" evidence="1">
    <location>
        <begin position="82"/>
        <end position="216"/>
    </location>
</feature>
<dbReference type="InterPro" id="IPR050312">
    <property type="entry name" value="IolE/XylAMocC-like"/>
</dbReference>
<keyword evidence="3" id="KW-1185">Reference proteome</keyword>
<keyword evidence="2" id="KW-0378">Hydrolase</keyword>
<dbReference type="HOGENOM" id="CLU_059523_1_2_5"/>
<dbReference type="SUPFAM" id="SSF51658">
    <property type="entry name" value="Xylose isomerase-like"/>
    <property type="match status" value="1"/>
</dbReference>
<name>F9Y8R0_KETVW</name>
<evidence type="ECO:0000313" key="2">
    <source>
        <dbReference type="EMBL" id="AEM41229.1"/>
    </source>
</evidence>
<dbReference type="OrthoDB" id="9798407at2"/>
<reference evidence="2 3" key="1">
    <citation type="journal article" date="2011" name="J. Bacteriol.">
        <title>Complete genome sequence of the industrial strain Ketogulonicigenium vulgare WSH-001.</title>
        <authorList>
            <person name="Liu L."/>
            <person name="Li Y."/>
            <person name="Zhang J."/>
            <person name="Zhou Z."/>
            <person name="Liu J."/>
            <person name="Li X."/>
            <person name="Zhou J."/>
            <person name="Du G."/>
            <person name="Wang L."/>
            <person name="Chen J."/>
        </authorList>
    </citation>
    <scope>NUCLEOTIDE SEQUENCE [LARGE SCALE GENOMIC DNA]</scope>
    <source>
        <strain evidence="2 3">WSH-001</strain>
    </source>
</reference>
<dbReference type="PANTHER" id="PTHR12110:SF41">
    <property type="entry name" value="INOSOSE DEHYDRATASE"/>
    <property type="match status" value="1"/>
</dbReference>